<keyword evidence="7" id="KW-0418">Kinase</keyword>
<dbReference type="Pfam" id="PF00512">
    <property type="entry name" value="HisKA"/>
    <property type="match status" value="1"/>
</dbReference>
<comment type="subcellular location">
    <subcellularLocation>
        <location evidence="2">Membrane</location>
        <topology evidence="2">Multi-pass membrane protein</topology>
    </subcellularLocation>
</comment>
<dbReference type="EC" id="2.7.13.3" evidence="3"/>
<evidence type="ECO:0000313" key="14">
    <source>
        <dbReference type="EMBL" id="OFI48934.1"/>
    </source>
</evidence>
<dbReference type="Proteomes" id="UP000178622">
    <property type="component" value="Unassembled WGS sequence"/>
</dbReference>
<keyword evidence="4" id="KW-0597">Phosphoprotein</keyword>
<feature type="transmembrane region" description="Helical" evidence="12">
    <location>
        <begin position="20"/>
        <end position="42"/>
    </location>
</feature>
<dbReference type="PANTHER" id="PTHR45528:SF8">
    <property type="entry name" value="HISTIDINE KINASE"/>
    <property type="match status" value="1"/>
</dbReference>
<dbReference type="CDD" id="cd00082">
    <property type="entry name" value="HisKA"/>
    <property type="match status" value="1"/>
</dbReference>
<evidence type="ECO:0000256" key="2">
    <source>
        <dbReference type="ARBA" id="ARBA00004141"/>
    </source>
</evidence>
<dbReference type="SMART" id="SM00388">
    <property type="entry name" value="HisKA"/>
    <property type="match status" value="1"/>
</dbReference>
<organism evidence="14 15">
    <name type="scientific">Floricoccus tropicus</name>
    <dbReference type="NCBI Taxonomy" id="1859473"/>
    <lineage>
        <taxon>Bacteria</taxon>
        <taxon>Bacillati</taxon>
        <taxon>Bacillota</taxon>
        <taxon>Bacilli</taxon>
        <taxon>Lactobacillales</taxon>
        <taxon>Streptococcaceae</taxon>
        <taxon>Floricoccus</taxon>
    </lineage>
</organism>
<dbReference type="SMART" id="SM00387">
    <property type="entry name" value="HATPase_c"/>
    <property type="match status" value="1"/>
</dbReference>
<dbReference type="Pfam" id="PF02518">
    <property type="entry name" value="HATPase_c"/>
    <property type="match status" value="1"/>
</dbReference>
<evidence type="ECO:0000256" key="8">
    <source>
        <dbReference type="ARBA" id="ARBA00022989"/>
    </source>
</evidence>
<feature type="coiled-coil region" evidence="11">
    <location>
        <begin position="248"/>
        <end position="275"/>
    </location>
</feature>
<evidence type="ECO:0000256" key="3">
    <source>
        <dbReference type="ARBA" id="ARBA00012438"/>
    </source>
</evidence>
<dbReference type="SUPFAM" id="SSF55874">
    <property type="entry name" value="ATPase domain of HSP90 chaperone/DNA topoisomerase II/histidine kinase"/>
    <property type="match status" value="1"/>
</dbReference>
<dbReference type="EMBL" id="MKIR01000022">
    <property type="protein sequence ID" value="OFI48934.1"/>
    <property type="molecule type" value="Genomic_DNA"/>
</dbReference>
<evidence type="ECO:0000256" key="6">
    <source>
        <dbReference type="ARBA" id="ARBA00022692"/>
    </source>
</evidence>
<dbReference type="PROSITE" id="PS50109">
    <property type="entry name" value="HIS_KIN"/>
    <property type="match status" value="1"/>
</dbReference>
<keyword evidence="6 12" id="KW-0812">Transmembrane</keyword>
<feature type="domain" description="Histidine kinase" evidence="13">
    <location>
        <begin position="239"/>
        <end position="451"/>
    </location>
</feature>
<dbReference type="AlphaFoldDB" id="A0A1E8GL00"/>
<dbReference type="InterPro" id="IPR050398">
    <property type="entry name" value="HssS/ArlS-like"/>
</dbReference>
<keyword evidence="11" id="KW-0175">Coiled coil</keyword>
<comment type="caution">
    <text evidence="14">The sequence shown here is derived from an EMBL/GenBank/DDBJ whole genome shotgun (WGS) entry which is preliminary data.</text>
</comment>
<dbReference type="PRINTS" id="PR01780">
    <property type="entry name" value="LANTIREGPROT"/>
</dbReference>
<reference evidence="15" key="1">
    <citation type="submission" date="2016-09" db="EMBL/GenBank/DDBJ databases">
        <title>Draft genome sequence of a novel species of the family Streptococcaceae isolated from flowers.</title>
        <authorList>
            <person name="Chuah L.-O."/>
            <person name="Yap K.-P."/>
            <person name="Thong K.L."/>
            <person name="Liong M.T."/>
            <person name="Ahmad R."/>
            <person name="Rusul G."/>
        </authorList>
    </citation>
    <scope>NUCLEOTIDE SEQUENCE [LARGE SCALE GENOMIC DNA]</scope>
    <source>
        <strain evidence="15">DF1</strain>
    </source>
</reference>
<keyword evidence="9" id="KW-0902">Two-component regulatory system</keyword>
<evidence type="ECO:0000313" key="15">
    <source>
        <dbReference type="Proteomes" id="UP000178622"/>
    </source>
</evidence>
<feature type="transmembrane region" description="Helical" evidence="12">
    <location>
        <begin position="150"/>
        <end position="167"/>
    </location>
</feature>
<dbReference type="InterPro" id="IPR008358">
    <property type="entry name" value="Sig_transdc_His_kin/Pase_MprB"/>
</dbReference>
<dbReference type="STRING" id="1859473.BG261_04540"/>
<keyword evidence="10 12" id="KW-0472">Membrane</keyword>
<dbReference type="RefSeq" id="WP_070792510.1">
    <property type="nucleotide sequence ID" value="NZ_MKIR01000022.1"/>
</dbReference>
<proteinExistence type="predicted"/>
<sequence length="451" mass="52507">MGNQKSIGRLILRYSIIELLYTVFTLILFAFLLNFLVIKNIIYPASYLSEQLPIVEKNFKNKDWNVEDIPYFYDYRLVDGNKIIQTIDSKYDSYIKEAKKDGSAMNSALFANRKFVYLKNGDKELTVSFRFSPIFTSKKLYQFIPNFEETYWLIFLVTWIIGFLLLVRRTSIIISRELAKVSQTNSYIKQMRLDYPRENSKYKEVSELLFSLDSMSEELKRSLELQWSIQGKEKELIQSVTHDIRTPITLIKGNLELLEEESKNHDNELIEDIQNGVERLEAYVSKLSNLSKEINSVGKKEFISKDVIDYWNNNLVSICQTNNRNLKVLNKDTNYKLLIDKEDIERALENIIINSIENSQKSSDIFISYVSNELGYKIEVVDQGEGFDEERLQYYTDKYFTSKSNDGTEHGLGLYIVNDIVKENNGNLILGNAYKEGKIQGAKVALHFMIT</sequence>
<evidence type="ECO:0000256" key="11">
    <source>
        <dbReference type="SAM" id="Coils"/>
    </source>
</evidence>
<dbReference type="GO" id="GO:0000155">
    <property type="term" value="F:phosphorelay sensor kinase activity"/>
    <property type="evidence" value="ECO:0007669"/>
    <property type="project" value="InterPro"/>
</dbReference>
<gene>
    <name evidence="14" type="ORF">BG261_04540</name>
</gene>
<keyword evidence="8 12" id="KW-1133">Transmembrane helix</keyword>
<name>A0A1E8GL00_9LACT</name>
<dbReference type="GO" id="GO:0005886">
    <property type="term" value="C:plasma membrane"/>
    <property type="evidence" value="ECO:0007669"/>
    <property type="project" value="TreeGrafter"/>
</dbReference>
<dbReference type="InterPro" id="IPR003594">
    <property type="entry name" value="HATPase_dom"/>
</dbReference>
<evidence type="ECO:0000259" key="13">
    <source>
        <dbReference type="PROSITE" id="PS50109"/>
    </source>
</evidence>
<evidence type="ECO:0000256" key="12">
    <source>
        <dbReference type="SAM" id="Phobius"/>
    </source>
</evidence>
<evidence type="ECO:0000256" key="7">
    <source>
        <dbReference type="ARBA" id="ARBA00022777"/>
    </source>
</evidence>
<evidence type="ECO:0000256" key="9">
    <source>
        <dbReference type="ARBA" id="ARBA00023012"/>
    </source>
</evidence>
<dbReference type="InterPro" id="IPR005467">
    <property type="entry name" value="His_kinase_dom"/>
</dbReference>
<evidence type="ECO:0000256" key="4">
    <source>
        <dbReference type="ARBA" id="ARBA00022553"/>
    </source>
</evidence>
<keyword evidence="5" id="KW-0808">Transferase</keyword>
<accession>A0A1E8GL00</accession>
<comment type="catalytic activity">
    <reaction evidence="1">
        <text>ATP + protein L-histidine = ADP + protein N-phospho-L-histidine.</text>
        <dbReference type="EC" id="2.7.13.3"/>
    </reaction>
</comment>
<dbReference type="InterPro" id="IPR003661">
    <property type="entry name" value="HisK_dim/P_dom"/>
</dbReference>
<evidence type="ECO:0000256" key="1">
    <source>
        <dbReference type="ARBA" id="ARBA00000085"/>
    </source>
</evidence>
<dbReference type="OrthoDB" id="84942at2"/>
<dbReference type="InterPro" id="IPR036890">
    <property type="entry name" value="HATPase_C_sf"/>
</dbReference>
<protein>
    <recommendedName>
        <fullName evidence="3">histidine kinase</fullName>
        <ecNumber evidence="3">2.7.13.3</ecNumber>
    </recommendedName>
</protein>
<dbReference type="InterPro" id="IPR036097">
    <property type="entry name" value="HisK_dim/P_sf"/>
</dbReference>
<dbReference type="Gene3D" id="3.30.565.10">
    <property type="entry name" value="Histidine kinase-like ATPase, C-terminal domain"/>
    <property type="match status" value="1"/>
</dbReference>
<dbReference type="Gene3D" id="1.10.287.130">
    <property type="match status" value="1"/>
</dbReference>
<evidence type="ECO:0000256" key="5">
    <source>
        <dbReference type="ARBA" id="ARBA00022679"/>
    </source>
</evidence>
<evidence type="ECO:0000256" key="10">
    <source>
        <dbReference type="ARBA" id="ARBA00023136"/>
    </source>
</evidence>
<dbReference type="PANTHER" id="PTHR45528">
    <property type="entry name" value="SENSOR HISTIDINE KINASE CPXA"/>
    <property type="match status" value="1"/>
</dbReference>
<keyword evidence="15" id="KW-1185">Reference proteome</keyword>
<dbReference type="SUPFAM" id="SSF47384">
    <property type="entry name" value="Homodimeric domain of signal transducing histidine kinase"/>
    <property type="match status" value="1"/>
</dbReference>